<reference evidence="1" key="1">
    <citation type="journal article" date="2020" name="mSystems">
        <title>Genome- and Community-Level Interaction Insights into Carbon Utilization and Element Cycling Functions of Hydrothermarchaeota in Hydrothermal Sediment.</title>
        <authorList>
            <person name="Zhou Z."/>
            <person name="Liu Y."/>
            <person name="Xu W."/>
            <person name="Pan J."/>
            <person name="Luo Z.H."/>
            <person name="Li M."/>
        </authorList>
    </citation>
    <scope>NUCLEOTIDE SEQUENCE [LARGE SCALE GENOMIC DNA]</scope>
    <source>
        <strain evidence="1">SpSt-1181</strain>
    </source>
</reference>
<dbReference type="Proteomes" id="UP000886335">
    <property type="component" value="Unassembled WGS sequence"/>
</dbReference>
<proteinExistence type="predicted"/>
<comment type="caution">
    <text evidence="1">The sequence shown here is derived from an EMBL/GenBank/DDBJ whole genome shotgun (WGS) entry which is preliminary data.</text>
</comment>
<sequence length="100" mass="10724">MDTHGVLRSVQVVLKNVPSAAVRQFIASMRLVLKAVPVTEKAVVIIPVEVDRDPAVPVVPVALHHRGEAGEEEACEGYAGAGILYRFSFSFATLYYSGGV</sequence>
<gene>
    <name evidence="1" type="ORF">ENN50_03625</name>
</gene>
<dbReference type="EMBL" id="DSBW01000080">
    <property type="protein sequence ID" value="HED30776.1"/>
    <property type="molecule type" value="Genomic_DNA"/>
</dbReference>
<accession>A0A831WUH2</accession>
<name>A0A831WUH2_PROAE</name>
<dbReference type="AlphaFoldDB" id="A0A831WUH2"/>
<evidence type="ECO:0000313" key="1">
    <source>
        <dbReference type="EMBL" id="HED30776.1"/>
    </source>
</evidence>
<protein>
    <submittedName>
        <fullName evidence="1">Uncharacterized protein</fullName>
    </submittedName>
</protein>
<organism evidence="1">
    <name type="scientific">Prosthecochloris aestuarii</name>
    <dbReference type="NCBI Taxonomy" id="1102"/>
    <lineage>
        <taxon>Bacteria</taxon>
        <taxon>Pseudomonadati</taxon>
        <taxon>Chlorobiota</taxon>
        <taxon>Chlorobiia</taxon>
        <taxon>Chlorobiales</taxon>
        <taxon>Chlorobiaceae</taxon>
        <taxon>Prosthecochloris</taxon>
    </lineage>
</organism>